<protein>
    <submittedName>
        <fullName evidence="4">L-fuculose-phosphate aldolase</fullName>
        <ecNumber evidence="4">4.1.2.17</ecNumber>
    </submittedName>
</protein>
<gene>
    <name evidence="4" type="ORF">BC739_006197</name>
</gene>
<sequence length="216" mass="22676">MLLERARAELVRTCRRAVDERLVVGTAGNFSVRVGDLVAVTPSGLDYHALTPDLVGVHDLDGTPVEAPLRPTSELPMHLAVYRATAASAIVHTHSPAAAALSCVVRELPAVHYYIALLGGRVLVAPYAPFGTDELAANLVTALGDRAACLLANHGAVTVGADLEQAYQRAGHLEWISEVALRVLGTGQPAALLTLEQISIAADSFATYGQSAPDQL</sequence>
<dbReference type="GO" id="GO:0008738">
    <property type="term" value="F:L-fuculose-phosphate aldolase activity"/>
    <property type="evidence" value="ECO:0007669"/>
    <property type="project" value="UniProtKB-EC"/>
</dbReference>
<proteinExistence type="predicted"/>
<name>A0ABR6BQ04_9PSEU</name>
<keyword evidence="2 4" id="KW-0456">Lyase</keyword>
<dbReference type="SMART" id="SM01007">
    <property type="entry name" value="Aldolase_II"/>
    <property type="match status" value="1"/>
</dbReference>
<accession>A0ABR6BQ04</accession>
<dbReference type="PANTHER" id="PTHR22789:SF0">
    <property type="entry name" value="3-OXO-TETRONATE 4-PHOSPHATE DECARBOXYLASE-RELATED"/>
    <property type="match status" value="1"/>
</dbReference>
<dbReference type="EMBL" id="JACJID010000005">
    <property type="protein sequence ID" value="MBA8928979.1"/>
    <property type="molecule type" value="Genomic_DNA"/>
</dbReference>
<dbReference type="Pfam" id="PF00596">
    <property type="entry name" value="Aldolase_II"/>
    <property type="match status" value="1"/>
</dbReference>
<dbReference type="InterPro" id="IPR036409">
    <property type="entry name" value="Aldolase_II/adducin_N_sf"/>
</dbReference>
<dbReference type="SUPFAM" id="SSF53639">
    <property type="entry name" value="AraD/HMP-PK domain-like"/>
    <property type="match status" value="1"/>
</dbReference>
<dbReference type="InterPro" id="IPR050197">
    <property type="entry name" value="Aldolase_class_II_sugar_metab"/>
</dbReference>
<comment type="caution">
    <text evidence="4">The sequence shown here is derived from an EMBL/GenBank/DDBJ whole genome shotgun (WGS) entry which is preliminary data.</text>
</comment>
<organism evidence="4 5">
    <name type="scientific">Kutzneria viridogrisea</name>
    <dbReference type="NCBI Taxonomy" id="47990"/>
    <lineage>
        <taxon>Bacteria</taxon>
        <taxon>Bacillati</taxon>
        <taxon>Actinomycetota</taxon>
        <taxon>Actinomycetes</taxon>
        <taxon>Pseudonocardiales</taxon>
        <taxon>Pseudonocardiaceae</taxon>
        <taxon>Kutzneria</taxon>
    </lineage>
</organism>
<dbReference type="PANTHER" id="PTHR22789">
    <property type="entry name" value="FUCULOSE PHOSPHATE ALDOLASE"/>
    <property type="match status" value="1"/>
</dbReference>
<evidence type="ECO:0000256" key="2">
    <source>
        <dbReference type="ARBA" id="ARBA00023239"/>
    </source>
</evidence>
<evidence type="ECO:0000259" key="3">
    <source>
        <dbReference type="SMART" id="SM01007"/>
    </source>
</evidence>
<dbReference type="Gene3D" id="3.40.225.10">
    <property type="entry name" value="Class II aldolase/adducin N-terminal domain"/>
    <property type="match status" value="1"/>
</dbReference>
<dbReference type="Proteomes" id="UP000517916">
    <property type="component" value="Unassembled WGS sequence"/>
</dbReference>
<evidence type="ECO:0000313" key="4">
    <source>
        <dbReference type="EMBL" id="MBA8928979.1"/>
    </source>
</evidence>
<reference evidence="4 5" key="1">
    <citation type="submission" date="2020-08" db="EMBL/GenBank/DDBJ databases">
        <title>Genomic Encyclopedia of Archaeal and Bacterial Type Strains, Phase II (KMG-II): from individual species to whole genera.</title>
        <authorList>
            <person name="Goeker M."/>
        </authorList>
    </citation>
    <scope>NUCLEOTIDE SEQUENCE [LARGE SCALE GENOMIC DNA]</scope>
    <source>
        <strain evidence="4 5">DSM 43850</strain>
    </source>
</reference>
<evidence type="ECO:0000256" key="1">
    <source>
        <dbReference type="ARBA" id="ARBA00022723"/>
    </source>
</evidence>
<dbReference type="RefSeq" id="WP_025353921.1">
    <property type="nucleotide sequence ID" value="NZ_BAAABQ010000022.1"/>
</dbReference>
<keyword evidence="5" id="KW-1185">Reference proteome</keyword>
<dbReference type="InterPro" id="IPR001303">
    <property type="entry name" value="Aldolase_II/adducin_N"/>
</dbReference>
<keyword evidence="1" id="KW-0479">Metal-binding</keyword>
<dbReference type="EC" id="4.1.2.17" evidence="4"/>
<feature type="domain" description="Class II aldolase/adducin N-terminal" evidence="3">
    <location>
        <begin position="8"/>
        <end position="181"/>
    </location>
</feature>
<evidence type="ECO:0000313" key="5">
    <source>
        <dbReference type="Proteomes" id="UP000517916"/>
    </source>
</evidence>